<dbReference type="EMBL" id="JAJOMB010000002">
    <property type="protein sequence ID" value="MCD5310382.1"/>
    <property type="molecule type" value="Genomic_DNA"/>
</dbReference>
<comment type="caution">
    <text evidence="2">The sequence shown here is derived from an EMBL/GenBank/DDBJ whole genome shotgun (WGS) entry which is preliminary data.</text>
</comment>
<reference evidence="2" key="1">
    <citation type="submission" date="2021-11" db="EMBL/GenBank/DDBJ databases">
        <title>Streptomyces corallinus and Kineosporia corallina sp. nov., two new coral-derived marine actinobacteria.</title>
        <authorList>
            <person name="Buangrab K."/>
            <person name="Sutthacheep M."/>
            <person name="Yeemin T."/>
            <person name="Harunari E."/>
            <person name="Igarashi Y."/>
            <person name="Sripreechasak P."/>
            <person name="Kanchanasin P."/>
            <person name="Tanasupawat S."/>
            <person name="Phongsopitanun W."/>
        </authorList>
    </citation>
    <scope>NUCLEOTIDE SEQUENCE</scope>
    <source>
        <strain evidence="2">JCM 31032</strain>
    </source>
</reference>
<keyword evidence="1" id="KW-0472">Membrane</keyword>
<proteinExistence type="predicted"/>
<keyword evidence="1" id="KW-1133">Transmembrane helix</keyword>
<evidence type="ECO:0000313" key="2">
    <source>
        <dbReference type="EMBL" id="MCD5310382.1"/>
    </source>
</evidence>
<dbReference type="AlphaFoldDB" id="A0A9X1N8D9"/>
<protein>
    <submittedName>
        <fullName evidence="2">Uncharacterized protein</fullName>
    </submittedName>
</protein>
<sequence length="57" mass="6436">MIVSSALFAAATEHAEAHHELPMPYWAYPAIAAVVFFVLFLLTYAFRNVSNKQQSQH</sequence>
<gene>
    <name evidence="2" type="ORF">LR394_05705</name>
</gene>
<accession>A0A9X1N8D9</accession>
<name>A0A9X1N8D9_9ACTN</name>
<keyword evidence="1" id="KW-0812">Transmembrane</keyword>
<organism evidence="2 3">
    <name type="scientific">Kineosporia babensis</name>
    <dbReference type="NCBI Taxonomy" id="499548"/>
    <lineage>
        <taxon>Bacteria</taxon>
        <taxon>Bacillati</taxon>
        <taxon>Actinomycetota</taxon>
        <taxon>Actinomycetes</taxon>
        <taxon>Kineosporiales</taxon>
        <taxon>Kineosporiaceae</taxon>
        <taxon>Kineosporia</taxon>
    </lineage>
</organism>
<keyword evidence="3" id="KW-1185">Reference proteome</keyword>
<evidence type="ECO:0000256" key="1">
    <source>
        <dbReference type="SAM" id="Phobius"/>
    </source>
</evidence>
<dbReference type="RefSeq" id="WP_231439306.1">
    <property type="nucleotide sequence ID" value="NZ_JAJOMB010000002.1"/>
</dbReference>
<evidence type="ECO:0000313" key="3">
    <source>
        <dbReference type="Proteomes" id="UP001138997"/>
    </source>
</evidence>
<feature type="transmembrane region" description="Helical" evidence="1">
    <location>
        <begin position="25"/>
        <end position="46"/>
    </location>
</feature>
<dbReference type="Proteomes" id="UP001138997">
    <property type="component" value="Unassembled WGS sequence"/>
</dbReference>